<comment type="caution">
    <text evidence="2">The sequence shown here is derived from an EMBL/GenBank/DDBJ whole genome shotgun (WGS) entry which is preliminary data.</text>
</comment>
<dbReference type="GeneID" id="50231979"/>
<dbReference type="InterPro" id="IPR016181">
    <property type="entry name" value="Acyl_CoA_acyltransferase"/>
</dbReference>
<dbReference type="InterPro" id="IPR000182">
    <property type="entry name" value="GNAT_dom"/>
</dbReference>
<dbReference type="SUPFAM" id="SSF55729">
    <property type="entry name" value="Acyl-CoA N-acyltransferases (Nat)"/>
    <property type="match status" value="1"/>
</dbReference>
<dbReference type="GO" id="GO:0016747">
    <property type="term" value="F:acyltransferase activity, transferring groups other than amino-acyl groups"/>
    <property type="evidence" value="ECO:0007669"/>
    <property type="project" value="InterPro"/>
</dbReference>
<reference evidence="2" key="1">
    <citation type="submission" date="2016-07" db="EMBL/GenBank/DDBJ databases">
        <authorList>
            <person name="Kauffman K."/>
            <person name="Arevalo P."/>
            <person name="Polz M.F."/>
        </authorList>
    </citation>
    <scope>NUCLEOTIDE SEQUENCE</scope>
    <source>
        <strain evidence="2">10N.222.46.E12</strain>
    </source>
</reference>
<organism evidence="2">
    <name type="scientific">Vibrio cyclitrophicus</name>
    <dbReference type="NCBI Taxonomy" id="47951"/>
    <lineage>
        <taxon>Bacteria</taxon>
        <taxon>Pseudomonadati</taxon>
        <taxon>Pseudomonadota</taxon>
        <taxon>Gammaproteobacteria</taxon>
        <taxon>Vibrionales</taxon>
        <taxon>Vibrionaceae</taxon>
        <taxon>Vibrio</taxon>
    </lineage>
</organism>
<dbReference type="EMBL" id="MDBS01000067">
    <property type="protein sequence ID" value="PMP24289.1"/>
    <property type="molecule type" value="Genomic_DNA"/>
</dbReference>
<dbReference type="PROSITE" id="PS51186">
    <property type="entry name" value="GNAT"/>
    <property type="match status" value="1"/>
</dbReference>
<dbReference type="AlphaFoldDB" id="A0A7Z1S0F8"/>
<dbReference type="RefSeq" id="WP_016790022.1">
    <property type="nucleotide sequence ID" value="NZ_CP039701.1"/>
</dbReference>
<feature type="domain" description="N-acetyltransferase" evidence="1">
    <location>
        <begin position="2"/>
        <end position="156"/>
    </location>
</feature>
<name>A0A7Z1S0F8_9VIBR</name>
<reference evidence="2" key="2">
    <citation type="journal article" date="2018" name="Nature">
        <title>A major lineage of non-tailed dsDNA viruses as unrecognized killers of marine bacteria.</title>
        <authorList>
            <person name="Kauffman K.M."/>
            <person name="Hussain F.A."/>
            <person name="Yang J."/>
            <person name="Arevalo P."/>
            <person name="Brown J.M."/>
            <person name="Chang W.K."/>
            <person name="VanInsberghe D."/>
            <person name="Elsherbini J."/>
            <person name="Sharma R.S."/>
            <person name="Cutler M.B."/>
            <person name="Kelly L."/>
            <person name="Polz M.F."/>
        </authorList>
    </citation>
    <scope>NUCLEOTIDE SEQUENCE</scope>
    <source>
        <strain evidence="2">10N.222.46.E12</strain>
    </source>
</reference>
<keyword evidence="2" id="KW-0808">Transferase</keyword>
<gene>
    <name evidence="2" type="ORF">BCS90_05515</name>
</gene>
<protein>
    <submittedName>
        <fullName evidence="2">GNAT family N-acetyltransferase</fullName>
    </submittedName>
</protein>
<proteinExistence type="predicted"/>
<evidence type="ECO:0000313" key="2">
    <source>
        <dbReference type="EMBL" id="PMP24289.1"/>
    </source>
</evidence>
<evidence type="ECO:0000259" key="1">
    <source>
        <dbReference type="PROSITE" id="PS51186"/>
    </source>
</evidence>
<sequence>MIRIEKLADRHIEAIKSIQLAPEQVKFAGTAEEFLAEASDTTHLHVIRLDNDIVGFFKIDTDYASNYDFCPNTAIGLRTFVIDQSQQGKGIGTRAVRALVLYIAIHYSGYHSIYLTVNCKNPAAKVCYQKGGFQDSEVLYLGGAAGPQYVMFNHIR</sequence>
<dbReference type="Pfam" id="PF00583">
    <property type="entry name" value="Acetyltransf_1"/>
    <property type="match status" value="1"/>
</dbReference>
<dbReference type="CDD" id="cd04301">
    <property type="entry name" value="NAT_SF"/>
    <property type="match status" value="1"/>
</dbReference>
<dbReference type="Gene3D" id="3.40.630.30">
    <property type="match status" value="1"/>
</dbReference>
<accession>A0A7Z1S0F8</accession>